<dbReference type="RefSeq" id="WP_049520214.1">
    <property type="nucleotide sequence ID" value="NZ_CABEIX010000004.1"/>
</dbReference>
<sequence length="285" mass="33433">MKFKDINYKISDVEITKRYYNEIPYYRCIGISIVENGNKKIEYIPFSGQDVLKDISKEKAISELYERLTWINIYKNSDIKGYYDTIGFSAHVDLDASLNNSILEVFERHLFQETVNNIIFQKTLKVENYKRGITYSYEVNFDKKIFYISVYFEISQNMIIFGMGKEEKLIDAKFNAYLESRLVDEAFSNRDVIKPDNLSYLELVNFLEISLKLEGFADEIFDDDKEIGVNLFEDYSFADEFKLFDVTNLIPKNLPNKRIVTCFVKDKQILNTILDNGGIQYAVKI</sequence>
<accession>A0AAE9QU87</accession>
<evidence type="ECO:0008006" key="3">
    <source>
        <dbReference type="Google" id="ProtNLM"/>
    </source>
</evidence>
<comment type="caution">
    <text evidence="1">The sequence shown here is derived from an EMBL/GenBank/DDBJ whole genome shotgun (WGS) entry which is preliminary data.</text>
</comment>
<dbReference type="Proteomes" id="UP000339049">
    <property type="component" value="Unassembled WGS sequence"/>
</dbReference>
<gene>
    <name evidence="1" type="ORF">NCTC11557_01874</name>
</gene>
<evidence type="ECO:0000313" key="2">
    <source>
        <dbReference type="Proteomes" id="UP000339049"/>
    </source>
</evidence>
<proteinExistence type="predicted"/>
<organism evidence="1 2">
    <name type="scientific">Streptococcus dysgalactiae subsp. equisimilis</name>
    <name type="common">Streptococcus equisimilis</name>
    <dbReference type="NCBI Taxonomy" id="119602"/>
    <lineage>
        <taxon>Bacteria</taxon>
        <taxon>Bacillati</taxon>
        <taxon>Bacillota</taxon>
        <taxon>Bacilli</taxon>
        <taxon>Lactobacillales</taxon>
        <taxon>Streptococcaceae</taxon>
        <taxon>Streptococcus</taxon>
    </lineage>
</organism>
<reference evidence="1 2" key="1">
    <citation type="submission" date="2019-05" db="EMBL/GenBank/DDBJ databases">
        <authorList>
            <consortium name="Pathogen Informatics"/>
        </authorList>
    </citation>
    <scope>NUCLEOTIDE SEQUENCE [LARGE SCALE GENOMIC DNA]</scope>
    <source>
        <strain evidence="1 2">NCTC11557</strain>
    </source>
</reference>
<evidence type="ECO:0000313" key="1">
    <source>
        <dbReference type="EMBL" id="VTT26074.1"/>
    </source>
</evidence>
<dbReference type="AlphaFoldDB" id="A0AAE9QU87"/>
<dbReference type="EMBL" id="CABEIY010000007">
    <property type="protein sequence ID" value="VTT26074.1"/>
    <property type="molecule type" value="Genomic_DNA"/>
</dbReference>
<name>A0AAE9QU87_STREQ</name>
<protein>
    <recommendedName>
        <fullName evidence="3">YcaO domain-containing protein</fullName>
    </recommendedName>
</protein>